<dbReference type="PANTHER" id="PTHR20959">
    <property type="entry name" value="TRANSPORT AND GOLGI ORGANIZATION PROTEIN 6 FAMILY MEMBER"/>
    <property type="match status" value="1"/>
</dbReference>
<feature type="region of interest" description="Disordered" evidence="2">
    <location>
        <begin position="1047"/>
        <end position="1081"/>
    </location>
</feature>
<feature type="domain" description="RNA polymerase II assembly factor Rtp1 C-terminal" evidence="3">
    <location>
        <begin position="817"/>
        <end position="971"/>
    </location>
</feature>
<accession>A0A0F7SGJ9</accession>
<protein>
    <recommendedName>
        <fullName evidence="3">RNA polymerase II assembly factor Rtp1 C-terminal domain-containing protein</fullName>
    </recommendedName>
</protein>
<evidence type="ECO:0000259" key="3">
    <source>
        <dbReference type="Pfam" id="PF10363"/>
    </source>
</evidence>
<feature type="compositionally biased region" description="Acidic residues" evidence="2">
    <location>
        <begin position="1060"/>
        <end position="1075"/>
    </location>
</feature>
<dbReference type="EMBL" id="LN483116">
    <property type="protein sequence ID" value="CDZ96162.1"/>
    <property type="molecule type" value="Genomic_DNA"/>
</dbReference>
<feature type="region of interest" description="Disordered" evidence="2">
    <location>
        <begin position="673"/>
        <end position="725"/>
    </location>
</feature>
<evidence type="ECO:0000256" key="1">
    <source>
        <dbReference type="ARBA" id="ARBA00005724"/>
    </source>
</evidence>
<dbReference type="Gene3D" id="1.25.10.10">
    <property type="entry name" value="Leucine-rich Repeat Variant"/>
    <property type="match status" value="1"/>
</dbReference>
<feature type="region of interest" description="Disordered" evidence="2">
    <location>
        <begin position="846"/>
        <end position="865"/>
    </location>
</feature>
<name>A0A0F7SGJ9_PHARH</name>
<reference evidence="4" key="1">
    <citation type="submission" date="2014-08" db="EMBL/GenBank/DDBJ databases">
        <authorList>
            <person name="Sharma Rahul"/>
            <person name="Thines Marco"/>
        </authorList>
    </citation>
    <scope>NUCLEOTIDE SEQUENCE</scope>
</reference>
<dbReference type="AlphaFoldDB" id="A0A0F7SGJ9"/>
<organism evidence="4">
    <name type="scientific">Phaffia rhodozyma</name>
    <name type="common">Yeast</name>
    <name type="synonym">Xanthophyllomyces dendrorhous</name>
    <dbReference type="NCBI Taxonomy" id="264483"/>
    <lineage>
        <taxon>Eukaryota</taxon>
        <taxon>Fungi</taxon>
        <taxon>Dikarya</taxon>
        <taxon>Basidiomycota</taxon>
        <taxon>Agaricomycotina</taxon>
        <taxon>Tremellomycetes</taxon>
        <taxon>Cystofilobasidiales</taxon>
        <taxon>Mrakiaceae</taxon>
        <taxon>Phaffia</taxon>
    </lineage>
</organism>
<feature type="region of interest" description="Disordered" evidence="2">
    <location>
        <begin position="139"/>
        <end position="168"/>
    </location>
</feature>
<comment type="similarity">
    <text evidence="1">Belongs to the Tango6 family.</text>
</comment>
<dbReference type="InterPro" id="IPR016024">
    <property type="entry name" value="ARM-type_fold"/>
</dbReference>
<evidence type="ECO:0000313" key="4">
    <source>
        <dbReference type="EMBL" id="CDZ96162.1"/>
    </source>
</evidence>
<feature type="compositionally biased region" description="Acidic residues" evidence="2">
    <location>
        <begin position="675"/>
        <end position="698"/>
    </location>
</feature>
<dbReference type="InterPro" id="IPR039600">
    <property type="entry name" value="TANGO6/Rtp1"/>
</dbReference>
<dbReference type="GO" id="GO:0009306">
    <property type="term" value="P:protein secretion"/>
    <property type="evidence" value="ECO:0007669"/>
    <property type="project" value="TreeGrafter"/>
</dbReference>
<proteinExistence type="inferred from homology"/>
<sequence length="1159" mass="125533">MELPSLLPLLTGLKALYPVPNKKLARLPKITQSTLDSFYDSFPSAQHDAFQNYSFQQAFYPDLNSDQAHIRWQLGLLAVWAVELLDKIAREHLGNTVDLAKPPLLPVSTPAMVLTMLSHTMTQVLSPLFRTAYPHDTMPSVGSGTETLERSSKTSSSSNSPSLLSSSDLPSIRQQAGHQLTQLLIRLFYLALSKPPTDIGKLIRDGGIVRGILKMAVSLGWDHSHLIDSNELKGLVIKALDSYSPQMTLSLLSPLTSNSTETLPSLKHLRLTAGSLMTRSLLRPGGIEGLLQSLFGASSESSASETSNASAGSSEEGGDILTKKSESFARILTSVPAGQTSEAYFSKVIPRLMSLLISSNTPTTYLRPLSTTIIRLIPAQSSRIFPSLHAPLLQPSQNLFTQAPLQSVLSMIPLILLSPPSTSTQKSMLLRPIIGQVFGLYWHLLQNKTADVVLKEEVGAMLKSWAKVLSEADVGRGLEVVLRAGRGWEGQPGVLPGSETDEGEWFWEGGGEDLRVTWGVPQPILPPPSADPGSVSLESETLSLISPHPPPNLFTSFLKSLNRPAVAGNFFIHILDNIRSTHLSSTTSREDEDPKTLLLLSQMVVQMVEAMGEDLVKGEESRILSFISFVLENGVPTQHPPPPITARQKFGLGGLTLSDLKIVDDEILVPGARVDDDEDDDLDSDDEVDLPDLEDDPEAGVFGLSESKPVVESGEQAENEDGEVGQGKLGIVGTAIGLLVAVLQGNETLSFKSAPLLLIIKASLERHINSNLPAVRHLAKEALLIISVREATTSFRSSRSSSSSADSPEMEKALQTYRDALKLVSDPLVPVRAHGLIMLRQLVLPPSRQKKERPTHGTPNPEASLPPALIPGILDVFLQSIQDSDSYVYLNAVKGLAGLVDGWGKEVLGRMVGVYAKGVGNDGWEGTLDFGSKRRGVGSERNGHVEMERVELDLRLRVGEALCGVIERSDESLSIYSSVLVPRLLLVFRASDLPTALRSSSLAILSLVVKTSPLTAKPFLVDLVLACTDLLQIETVAMVRPLSASKSSSEAEVEENRGGEEDEEGSPDLIPEESIPDISPVLSNPKHPVLRRSALYFLSAAIRADINEDDQTVETNIWKSVARVVGYVRATDEDLTVRGLAGEVEVDLKRIALGRDYLP</sequence>
<dbReference type="InterPro" id="IPR011989">
    <property type="entry name" value="ARM-like"/>
</dbReference>
<feature type="compositionally biased region" description="Low complexity" evidence="2">
    <location>
        <begin position="153"/>
        <end position="168"/>
    </location>
</feature>
<dbReference type="SUPFAM" id="SSF48371">
    <property type="entry name" value="ARM repeat"/>
    <property type="match status" value="1"/>
</dbReference>
<dbReference type="Pfam" id="PF10363">
    <property type="entry name" value="RTP1_C1"/>
    <property type="match status" value="1"/>
</dbReference>
<evidence type="ECO:0000256" key="2">
    <source>
        <dbReference type="SAM" id="MobiDB-lite"/>
    </source>
</evidence>
<dbReference type="PANTHER" id="PTHR20959:SF1">
    <property type="entry name" value="TRANSPORT AND GOLGI ORGANIZATION PROTEIN 6 HOMOLOG"/>
    <property type="match status" value="1"/>
</dbReference>
<dbReference type="InterPro" id="IPR019451">
    <property type="entry name" value="Rtp1_C1"/>
</dbReference>